<dbReference type="GO" id="GO:0005198">
    <property type="term" value="F:structural molecule activity"/>
    <property type="evidence" value="ECO:0007669"/>
    <property type="project" value="InterPro"/>
</dbReference>
<name>A0A1P8YVV5_9PAPI</name>
<organism evidence="10">
    <name type="scientific">Eidolon helvum papillomavirus 3</name>
    <dbReference type="NCBI Taxonomy" id="1335477"/>
    <lineage>
        <taxon>Viruses</taxon>
        <taxon>Monodnaviria</taxon>
        <taxon>Shotokuvirae</taxon>
        <taxon>Cossaviricota</taxon>
        <taxon>Papovaviricetes</taxon>
        <taxon>Zurhausenvirales</taxon>
        <taxon>Papillomaviridae</taxon>
        <taxon>Firstpapillomavirinae</taxon>
        <taxon>Psipapillomavirus</taxon>
        <taxon>Psipapillomavirus 3</taxon>
    </lineage>
</organism>
<dbReference type="InterPro" id="IPR011222">
    <property type="entry name" value="dsDNA_vir_gr_I_capsid"/>
</dbReference>
<keyword evidence="7 8" id="KW-1160">Virus entry into host cell</keyword>
<accession>A0A1P8YVV5</accession>
<keyword evidence="8" id="KW-1145">T=7 icosahedral capsid protein</keyword>
<reference evidence="10" key="1">
    <citation type="submission" date="2016-05" db="EMBL/GenBank/DDBJ databases">
        <title>Multiple papillomaviruses identified in bat stool samples using deep sequencing.</title>
        <authorList>
            <person name="Yinda C.K."/>
            <person name="Rector A."/>
            <person name="Zeller M."/>
            <person name="Conceicao-Neto N."/>
            <person name="Heylen E."/>
            <person name="Maes P."/>
            <person name="Ghogomu S.M."/>
            <person name="Van Ranst M."/>
            <person name="Matthijnssens J."/>
        </authorList>
    </citation>
    <scope>NUCLEOTIDE SEQUENCE [LARGE SCALE GENOMIC DNA]</scope>
    <source>
        <strain evidence="10">EhPV3</strain>
    </source>
</reference>
<evidence type="ECO:0000256" key="6">
    <source>
        <dbReference type="ARBA" id="ARBA00022921"/>
    </source>
</evidence>
<dbReference type="GO" id="GO:0039620">
    <property type="term" value="C:T=7 icosahedral viral capsid"/>
    <property type="evidence" value="ECO:0007669"/>
    <property type="project" value="UniProtKB-KW"/>
</dbReference>
<evidence type="ECO:0000256" key="3">
    <source>
        <dbReference type="ARBA" id="ARBA00022581"/>
    </source>
</evidence>
<evidence type="ECO:0000256" key="9">
    <source>
        <dbReference type="SAM" id="MobiDB-lite"/>
    </source>
</evidence>
<dbReference type="SUPFAM" id="SSF88648">
    <property type="entry name" value="Group I dsDNA viruses"/>
    <property type="match status" value="1"/>
</dbReference>
<dbReference type="InterPro" id="IPR002210">
    <property type="entry name" value="Capsid_L1_Papillomavir"/>
</dbReference>
<evidence type="ECO:0000256" key="2">
    <source>
        <dbReference type="ARBA" id="ARBA00022561"/>
    </source>
</evidence>
<protein>
    <recommendedName>
        <fullName evidence="8">Major capsid protein L1</fullName>
    </recommendedName>
</protein>
<dbReference type="KEGG" id="vg:30999674"/>
<keyword evidence="3 8" id="KW-0945">Host-virus interaction</keyword>
<evidence type="ECO:0000256" key="8">
    <source>
        <dbReference type="RuleBase" id="RU361248"/>
    </source>
</evidence>
<dbReference type="Gene3D" id="2.60.175.20">
    <property type="entry name" value="Major capsid L1 (late) superfamily, Papillomavirus"/>
    <property type="match status" value="2"/>
</dbReference>
<evidence type="ECO:0000256" key="7">
    <source>
        <dbReference type="ARBA" id="ARBA00023296"/>
    </source>
</evidence>
<dbReference type="Proteomes" id="UP000204423">
    <property type="component" value="Segment"/>
</dbReference>
<keyword evidence="11" id="KW-1185">Reference proteome</keyword>
<dbReference type="PRINTS" id="PR00865">
    <property type="entry name" value="HPVCAPSIDL1"/>
</dbReference>
<dbReference type="RefSeq" id="YP_009345103.1">
    <property type="nucleotide sequence ID" value="NC_033745.1"/>
</dbReference>
<dbReference type="GO" id="GO:0019062">
    <property type="term" value="P:virion attachment to host cell"/>
    <property type="evidence" value="ECO:0007669"/>
    <property type="project" value="UniProtKB-UniRule"/>
</dbReference>
<comment type="function">
    <text evidence="8">Forms an icosahedral capsid with a T=7 symmetry and a 50 nm diameter. The capsid is composed of 72 pentamers linked to each other by disulfide bonds and associated with L2 proteins. Binds to heparan sulfate proteoglycans on cell surface of basal layer keratinocytes to provide initial virion attachment. This binding mediates a conformational change in the virus capsid that facilitates efficient infection. The virion enters the host cell via endocytosis. During virus trafficking, L1 protein dissociates from the viral DNA and the genomic DNA is released to the host nucleus. The virion assembly takes place within the cell nucleus. Encapsulates the genomic DNA together with protein L2.</text>
</comment>
<evidence type="ECO:0000256" key="5">
    <source>
        <dbReference type="ARBA" id="ARBA00022844"/>
    </source>
</evidence>
<evidence type="ECO:0000313" key="10">
    <source>
        <dbReference type="EMBL" id="AQA28214.1"/>
    </source>
</evidence>
<keyword evidence="5 8" id="KW-0946">Virion</keyword>
<feature type="region of interest" description="Disordered" evidence="9">
    <location>
        <begin position="525"/>
        <end position="545"/>
    </location>
</feature>
<sequence length="545" mass="61497">MWSLQTVFHTGWPLVCKERSASAKQCLFVLLQMAVWIPSSQKIYVAPTPVTTIPSTDEFIRRTDHFYHATSDRLLTVGHPFFSIQDAENKTIVPKVSGSQYRVFRIKLPDPNKFALPEPSVFDPDTERLVWCLRGLEVGRGGPLGMGITGNPFFARNMDAENPNAYERPMNGNAVRYNVAMEPKQTQMLIVGCVPAEGEYWGRTLPCASGDTPPNLDKGKCPALELRSTVIEDGTMIDIGFGHMDFRALQEDKSGAPIDISGTKSVYPDWLKMAKDVYGNSCFFSVRKEQTYTRHYFTRTGVSADKVPESMYYVRKPDSGTRGSIVYYGTPSGSIVTTEGQVHNRPYWLLRGQGQNNGVLWGNQCFITVVDNTRGLNFTINAATDAAEDDNWQATNYNNYVRHVEEYEISMILQLCAVPLNPATLTLLNGMDPNILEDWEIGVNPTVSGDLSDTYRYITSLATRCPDKDKKEKVDPYAKYTFWDLDFTERLSSDLQQFPLGRRFRAQSSRTTTRRVRTPTTVVKRRSTTITKSAPKTVAAKRRRR</sequence>
<dbReference type="EMBL" id="KX276956">
    <property type="protein sequence ID" value="AQA28214.1"/>
    <property type="molecule type" value="Genomic_DNA"/>
</dbReference>
<keyword evidence="6 8" id="KW-0426">Late protein</keyword>
<evidence type="ECO:0000256" key="1">
    <source>
        <dbReference type="ARBA" id="ARBA00004328"/>
    </source>
</evidence>
<comment type="similarity">
    <text evidence="8">Belongs to the papillomaviridae L1 protein family.</text>
</comment>
<gene>
    <name evidence="8" type="primary">L1</name>
</gene>
<dbReference type="Pfam" id="PF00500">
    <property type="entry name" value="Late_protein_L1"/>
    <property type="match status" value="1"/>
</dbReference>
<dbReference type="InterPro" id="IPR036973">
    <property type="entry name" value="Capsid_L1_sf_Papillomavir"/>
</dbReference>
<proteinExistence type="inferred from homology"/>
<evidence type="ECO:0000313" key="11">
    <source>
        <dbReference type="Proteomes" id="UP000204423"/>
    </source>
</evidence>
<keyword evidence="2 8" id="KW-0167">Capsid protein</keyword>
<evidence type="ECO:0000256" key="4">
    <source>
        <dbReference type="ARBA" id="ARBA00022804"/>
    </source>
</evidence>
<comment type="subcellular location">
    <subcellularLocation>
        <location evidence="1 8">Virion</location>
    </subcellularLocation>
</comment>
<dbReference type="GO" id="GO:0046718">
    <property type="term" value="P:symbiont entry into host cell"/>
    <property type="evidence" value="ECO:0007669"/>
    <property type="project" value="UniProtKB-UniRule"/>
</dbReference>
<dbReference type="OrthoDB" id="5037at10239"/>
<keyword evidence="4 8" id="KW-1161">Viral attachment to host cell</keyword>
<comment type="subunit">
    <text evidence="8">Self-assembles into homopentamers. The capsid has an icosahedral symmetry and consists of 72 capsomers, with each capsomer being a pentamer of L1. Interacts with the minor capsid protein L2; this interaction is necessary for viral genome encapsidation.</text>
</comment>